<proteinExistence type="inferred from homology"/>
<evidence type="ECO:0000256" key="10">
    <source>
        <dbReference type="SAM" id="MobiDB-lite"/>
    </source>
</evidence>
<dbReference type="Gene3D" id="1.10.1410.10">
    <property type="match status" value="1"/>
</dbReference>
<comment type="caution">
    <text evidence="12">The sequence shown here is derived from an EMBL/GenBank/DDBJ whole genome shotgun (WGS) entry which is preliminary data.</text>
</comment>
<evidence type="ECO:0000256" key="2">
    <source>
        <dbReference type="ARBA" id="ARBA00010912"/>
    </source>
</evidence>
<dbReference type="InterPro" id="IPR007012">
    <property type="entry name" value="PolA_pol_cen_dom"/>
</dbReference>
<protein>
    <recommendedName>
        <fullName evidence="3">polynucleotide adenylyltransferase</fullName>
        <ecNumber evidence="3">2.7.7.19</ecNumber>
    </recommendedName>
</protein>
<keyword evidence="13" id="KW-1185">Reference proteome</keyword>
<reference evidence="12 13" key="1">
    <citation type="submission" date="2024-10" db="EMBL/GenBank/DDBJ databases">
        <authorList>
            <person name="Kim D."/>
        </authorList>
    </citation>
    <scope>NUCLEOTIDE SEQUENCE [LARGE SCALE GENOMIC DNA]</scope>
    <source>
        <strain evidence="12">Taebaek</strain>
    </source>
</reference>
<evidence type="ECO:0000313" key="13">
    <source>
        <dbReference type="Proteomes" id="UP001620645"/>
    </source>
</evidence>
<dbReference type="EMBL" id="JBICCN010000440">
    <property type="protein sequence ID" value="KAL3068810.1"/>
    <property type="molecule type" value="Genomic_DNA"/>
</dbReference>
<feature type="compositionally biased region" description="Polar residues" evidence="10">
    <location>
        <begin position="1658"/>
        <end position="1667"/>
    </location>
</feature>
<keyword evidence="4" id="KW-0507">mRNA processing</keyword>
<dbReference type="PANTHER" id="PTHR10682:SF10">
    <property type="entry name" value="POLYNUCLEOTIDE ADENYLYLTRANSFERASE"/>
    <property type="match status" value="1"/>
</dbReference>
<name>A0ABD2HTW0_HETSC</name>
<keyword evidence="6" id="KW-0547">Nucleotide-binding</keyword>
<feature type="compositionally biased region" description="Basic and acidic residues" evidence="10">
    <location>
        <begin position="704"/>
        <end position="714"/>
    </location>
</feature>
<comment type="similarity">
    <text evidence="2">Belongs to the poly(A) polymerase family.</text>
</comment>
<dbReference type="InterPro" id="IPR043519">
    <property type="entry name" value="NT_sf"/>
</dbReference>
<evidence type="ECO:0000256" key="4">
    <source>
        <dbReference type="ARBA" id="ARBA00022664"/>
    </source>
</evidence>
<evidence type="ECO:0000256" key="1">
    <source>
        <dbReference type="ARBA" id="ARBA00004123"/>
    </source>
</evidence>
<feature type="domain" description="Poly(A) polymerase central" evidence="11">
    <location>
        <begin position="2161"/>
        <end position="2287"/>
    </location>
</feature>
<dbReference type="GO" id="GO:1990817">
    <property type="term" value="F:poly(A) RNA polymerase activity"/>
    <property type="evidence" value="ECO:0007669"/>
    <property type="project" value="UniProtKB-EC"/>
</dbReference>
<evidence type="ECO:0000256" key="7">
    <source>
        <dbReference type="ARBA" id="ARBA00022840"/>
    </source>
</evidence>
<keyword evidence="7" id="KW-0067">ATP-binding</keyword>
<feature type="compositionally biased region" description="Basic and acidic residues" evidence="10">
    <location>
        <begin position="721"/>
        <end position="747"/>
    </location>
</feature>
<dbReference type="EC" id="2.7.7.19" evidence="3"/>
<dbReference type="GO" id="GO:0005524">
    <property type="term" value="F:ATP binding"/>
    <property type="evidence" value="ECO:0007669"/>
    <property type="project" value="UniProtKB-KW"/>
</dbReference>
<dbReference type="SUPFAM" id="SSF81631">
    <property type="entry name" value="PAP/OAS1 substrate-binding domain"/>
    <property type="match status" value="1"/>
</dbReference>
<dbReference type="Proteomes" id="UP001620645">
    <property type="component" value="Unassembled WGS sequence"/>
</dbReference>
<keyword evidence="8" id="KW-0539">Nucleus</keyword>
<dbReference type="SUPFAM" id="SSF81301">
    <property type="entry name" value="Nucleotidyltransferase"/>
    <property type="match status" value="1"/>
</dbReference>
<dbReference type="InterPro" id="IPR011068">
    <property type="entry name" value="NuclTrfase_I-like_C"/>
</dbReference>
<feature type="region of interest" description="Disordered" evidence="10">
    <location>
        <begin position="676"/>
        <end position="747"/>
    </location>
</feature>
<sequence>MADNYDENDSKELINEFKELLTDDLQGTLINDNEKKFQQISLIWYFTKKIDQLLSVDVRKFDGNSMNKLEAKLANLRSKWAQLNIFNRIKDPVLLLCALYKYGEKILLETFEFAEIGSGWLRYLQKTRLLEQITMKFYAIKCDEPGNYASAIYKHLMSQSNIKLILGQNLANWLEISQNFRHFFCYDVNDMNAMKLKLSKHINDEELASLENKFPQIMRIDILIYPTIAVRLKTLLINHSMSKSHQKALRYWTISQLINSLNKLSEKISDLNISASTLKAIWAQVLTVKTSAYSNPESAVHLCTLIKLHAFIAPISAKNANKINEKLVKRWRGLDECAETEEQHRTLEQFKRGEQMAKWLEESLNTVKTKMPKILGDFMLVPGVKTRLARLIGDRQRIERMLAPGGPLKQIYTENDEFLDDRRIWLNYCEMFFDQQKNEAPFWRKSFTLGTDLLVFGRWLKRECAKANQLEIWAKLRNFVLNELYDPIFEMDEEQLNGFGNKLDKIYKQSKIFMKNFLKKSTKNFFKKWKDTVVDEAMKSEEKLENVTKIREWIEKLHRREFKAVLDTTFKREIIEYIFWHSDETLTENMKIFFTEKTIKGFFDEMKSWNLPAGEPSKIGDKKDENYLLGTEKGKNVGNVVQAVTETAEQKQLIMLKDIANIKQIRHIIPELGGAFEGEKEEPNNGQSIQLKKDKMPNSAERQNVPEKVIDKMPKMAQRQIEQHGKKDAEEDKVPNNDERQNESEEVVDKIPKMGEHQNKECEYKMPNFCQLDGDKLLKDKMPKTGEHQNKECEYKMPNSFQLDGDKLLEDKMPNMGQLLNEQIGKEVEEKDKMPNLGQRMHQTMAKKHFACPTADEMLWEEMQQNATNAIDEIANSLLNAYFTFLDANGEAEVYSMEGDGTKVLYIEMLGVVWWLWLVCEELVKLSSTLASQSPEFGTFISEATKLGHHWNELLQLLQKTSIHEQKMFILYKFVRLLYCNETMRKDSEKWTAQFMNAPFIHFLVEEFEKGICDDHQQLGNWDIPKFDKMEAMRIYEAIMAQGERGKTINLYCIGMLIERFIKMRIFFCKMDSDRLVKSKEKLITLIGEMGLIQLEQMYPEVMKFLMPIPLVQSVRYKMFLKVPTYSDRSMLVGIRLLIIPLLFRHAQIICSSNLKFVDHHILEAFEWKIINLATIAYLNLRNGQDEELMSFFCLLYKFVKYMEKAMNLYKLDSRAIKVKDINSWEDCKCLKDKNEWKKAYQQQIDFLSIYHYVDMKTIIEKNVAGFVDFMVSNRGVRSRAAKLLTEKRRSLLQINHPKLADNGVLGDAQLLIDYSDALFDDGTTLIHVIGTLSAQLSVWIRWMDSELMEKQNSKQTVDRKINEKIWANARLEFADIYDSIADSDLNELEQLGFFLRELVPKAMEFVGKKTKKQQQPSYKKAQKCEPEMKQTEHRHSLMVDEWDQMVANAKENGREMRLAEETEAEKLTKQTHMEALIGLINNSFGRELLREGFDANEEAKERLINFIQIELIDDFMTILYSTDQKDFDEKNKKLKDKLEREEYEKKQREADLADQNMEQLIGEEERVKKLGQKMAERQIEKRKRRRESEQKRKLERQRRRGAQNSNEISKEETATTALLVPSSHGMPTEKYSDESLFDSPSRYDESPNPSPSRHSDSPSWNSSENMMFSPLRPKVSTNLKISTSNSPRNWSNSVQSPVSNEKCRNKMLADEIRTELSNLPKFISDEFLHFVYAQFLTNPTEIQRRILDIGIFVNEILHRKKIVAKINKIMKMKTVNKEESFKFKQLNEMDILFMDEQLNETKISAIKTEDDFEKFAHILYGILKRIIFEMEGKNIGIKLDEDDEEDEEMKMVRKQLHRNKLAQAIEIGTPHGPKSVKSIWQNMDKKQQGKLLAQITGTSKQNLADRFVEYYLNGWRALGEQQRIDRKLYKQYKDKFMDKCKTSMGTNFPQNTQQIYFKCSEDEKHEEFLVNLLSKNGFNEAHSAESASALNTLKSLISAWSNDNARVLETGSQLLGARTTNSDIDIICVMRQTLVTQTEEMDTFFGKNYCNLNGRICDDNSLYCLLCKHPKVTFLNKTPRAYIPMIELNFFGIDFDLALVLIPNIEAIPDEPLDATDVKSLMEIMAFSSNPHEGMLKSLSGYLANVQILELMRTKSNMKKFRMVLRSLKFWAKSNYIYGNFVGFFNGAALSILAAKIILWYPNGSVPFMFEKLMFILMNRKWPMPIQLTEELENNGFESMSWNSSDKSTALLMPIITPSCLTQNASQSVNKSTFRIIQNTIRETYIKLRHLHESPIYSSENEQNLWRKLFPVKKFTSKYTHFCLIICMVSFSQHIEQFCRYVERKLRFQLDNFDGILGQFIDYSHLNPNSQIANDKNCPKMKALNKNTHNHSPTCQKWLIGLKMKKKKKQQNGDEKLDEEKINLINEMLDKEVATHIHKEYTLNVLKGMYINVGIESRYISEEELATEWQFDQDDKNGSMEEK</sequence>
<keyword evidence="5" id="KW-0808">Transferase</keyword>
<comment type="subcellular location">
    <subcellularLocation>
        <location evidence="1">Nucleus</location>
    </subcellularLocation>
</comment>
<dbReference type="GO" id="GO:0006397">
    <property type="term" value="P:mRNA processing"/>
    <property type="evidence" value="ECO:0007669"/>
    <property type="project" value="UniProtKB-KW"/>
</dbReference>
<dbReference type="GO" id="GO:0005634">
    <property type="term" value="C:nucleus"/>
    <property type="evidence" value="ECO:0007669"/>
    <property type="project" value="UniProtKB-SubCell"/>
</dbReference>
<evidence type="ECO:0000313" key="12">
    <source>
        <dbReference type="EMBL" id="KAL3068810.1"/>
    </source>
</evidence>
<dbReference type="PANTHER" id="PTHR10682">
    <property type="entry name" value="POLY A POLYMERASE"/>
    <property type="match status" value="1"/>
</dbReference>
<evidence type="ECO:0000256" key="3">
    <source>
        <dbReference type="ARBA" id="ARBA00012388"/>
    </source>
</evidence>
<comment type="catalytic activity">
    <reaction evidence="9">
        <text>RNA(n) + ATP = RNA(n)-3'-adenine ribonucleotide + diphosphate</text>
        <dbReference type="Rhea" id="RHEA:11332"/>
        <dbReference type="Rhea" id="RHEA-COMP:14527"/>
        <dbReference type="Rhea" id="RHEA-COMP:17347"/>
        <dbReference type="ChEBI" id="CHEBI:30616"/>
        <dbReference type="ChEBI" id="CHEBI:33019"/>
        <dbReference type="ChEBI" id="CHEBI:140395"/>
        <dbReference type="ChEBI" id="CHEBI:173115"/>
        <dbReference type="EC" id="2.7.7.19"/>
    </reaction>
</comment>
<evidence type="ECO:0000256" key="6">
    <source>
        <dbReference type="ARBA" id="ARBA00022741"/>
    </source>
</evidence>
<dbReference type="Pfam" id="PF04928">
    <property type="entry name" value="PAP_central"/>
    <property type="match status" value="1"/>
</dbReference>
<evidence type="ECO:0000256" key="5">
    <source>
        <dbReference type="ARBA" id="ARBA00022679"/>
    </source>
</evidence>
<accession>A0ABD2HTW0</accession>
<gene>
    <name evidence="12" type="ORF">niasHS_017376</name>
</gene>
<organism evidence="12 13">
    <name type="scientific">Heterodera schachtii</name>
    <name type="common">Sugarbeet cyst nematode worm</name>
    <name type="synonym">Tylenchus schachtii</name>
    <dbReference type="NCBI Taxonomy" id="97005"/>
    <lineage>
        <taxon>Eukaryota</taxon>
        <taxon>Metazoa</taxon>
        <taxon>Ecdysozoa</taxon>
        <taxon>Nematoda</taxon>
        <taxon>Chromadorea</taxon>
        <taxon>Rhabditida</taxon>
        <taxon>Tylenchina</taxon>
        <taxon>Tylenchomorpha</taxon>
        <taxon>Tylenchoidea</taxon>
        <taxon>Heteroderidae</taxon>
        <taxon>Heteroderinae</taxon>
        <taxon>Heterodera</taxon>
    </lineage>
</organism>
<evidence type="ECO:0000256" key="8">
    <source>
        <dbReference type="ARBA" id="ARBA00023242"/>
    </source>
</evidence>
<evidence type="ECO:0000259" key="11">
    <source>
        <dbReference type="Pfam" id="PF04928"/>
    </source>
</evidence>
<dbReference type="Gene3D" id="3.30.70.590">
    <property type="entry name" value="Poly(A) polymerase predicted RNA binding domain"/>
    <property type="match status" value="1"/>
</dbReference>
<feature type="compositionally biased region" description="Polar residues" evidence="10">
    <location>
        <begin position="1676"/>
        <end position="1699"/>
    </location>
</feature>
<evidence type="ECO:0000256" key="9">
    <source>
        <dbReference type="ARBA" id="ARBA00048830"/>
    </source>
</evidence>
<feature type="region of interest" description="Disordered" evidence="10">
    <location>
        <begin position="1573"/>
        <end position="1699"/>
    </location>
</feature>
<dbReference type="SUPFAM" id="SSF55003">
    <property type="entry name" value="PAP/Archaeal CCA-adding enzyme, C-terminal domain"/>
    <property type="match status" value="1"/>
</dbReference>